<feature type="compositionally biased region" description="Basic and acidic residues" evidence="1">
    <location>
        <begin position="10"/>
        <end position="21"/>
    </location>
</feature>
<dbReference type="Proteomes" id="UP000500895">
    <property type="component" value="Chromosome"/>
</dbReference>
<protein>
    <submittedName>
        <fullName evidence="2">Uncharacterized protein</fullName>
    </submittedName>
</protein>
<organism evidence="2 3">
    <name type="scientific">Bradyrhizobium symbiodeficiens</name>
    <dbReference type="NCBI Taxonomy" id="1404367"/>
    <lineage>
        <taxon>Bacteria</taxon>
        <taxon>Pseudomonadati</taxon>
        <taxon>Pseudomonadota</taxon>
        <taxon>Alphaproteobacteria</taxon>
        <taxon>Hyphomicrobiales</taxon>
        <taxon>Nitrobacteraceae</taxon>
        <taxon>Bradyrhizobium</taxon>
    </lineage>
</organism>
<accession>A0AAJ6ML60</accession>
<name>A0AAJ6ML60_9BRAD</name>
<reference evidence="2 3" key="1">
    <citation type="journal article" date="2020" name="Int. J. Syst. Evol. Microbiol.">
        <title>Description and complete genome sequences of Bradyrhizobium symbiodeficiens sp. nov., a non-symbiotic bacterium associated with legumes native to Canada.</title>
        <authorList>
            <person name="Bromfield E.S.P."/>
            <person name="Cloutier S."/>
            <person name="Nguyen H.D.T."/>
        </authorList>
    </citation>
    <scope>NUCLEOTIDE SEQUENCE [LARGE SCALE GENOMIC DNA]</scope>
    <source>
        <strain evidence="2 3">101S1MB</strain>
    </source>
</reference>
<evidence type="ECO:0000256" key="1">
    <source>
        <dbReference type="SAM" id="MobiDB-lite"/>
    </source>
</evidence>
<dbReference type="RefSeq" id="WP_244637403.1">
    <property type="nucleotide sequence ID" value="NZ_CP050066.2"/>
</dbReference>
<feature type="region of interest" description="Disordered" evidence="1">
    <location>
        <begin position="1"/>
        <end position="23"/>
    </location>
</feature>
<evidence type="ECO:0000313" key="3">
    <source>
        <dbReference type="Proteomes" id="UP000500895"/>
    </source>
</evidence>
<dbReference type="AlphaFoldDB" id="A0AAJ6ML60"/>
<sequence length="142" mass="15998">MPKIATLIRTHPDFTDSRKSPQSDSCLLLTGGHHDDDPDLDWRGIMGRVQRGGCGSPPLRRASGEGRGFRPHRPPSSSSGLSVMQIALVKRQPKRRCRIPRRPHPSLDYFFGRFERTDGTLDDDAGLDTTDLDHCFPSQRRH</sequence>
<proteinExistence type="predicted"/>
<gene>
    <name evidence="2" type="ORF">HAV00_33045</name>
</gene>
<evidence type="ECO:0000313" key="2">
    <source>
        <dbReference type="EMBL" id="WWE92026.1"/>
    </source>
</evidence>
<feature type="region of interest" description="Disordered" evidence="1">
    <location>
        <begin position="49"/>
        <end position="83"/>
    </location>
</feature>
<dbReference type="EMBL" id="CP050066">
    <property type="protein sequence ID" value="WWE92026.1"/>
    <property type="molecule type" value="Genomic_DNA"/>
</dbReference>